<evidence type="ECO:0000313" key="2">
    <source>
        <dbReference type="EMBL" id="SBT73244.1"/>
    </source>
</evidence>
<sequence>MTPKIVTGTYTFCIYSNYYEAFVKYVEGKSSDVKKDETCNDVNTSMTFSNNRQVKDICQDFKFLYKSLSKKFAGETAVNDRFSDNDCNFLNYWLNSKLSDNVIDGAINVKDFYEKIKLKDAVFLSKHCNLDNHFYNINPEIFENMKLLYKLYDNAVKVLNIINDPDYKYEKDKSCNDYIEECDEKYKKAMDNCLISNADYYNALKIFKDTYQFLTKPSKNTPDICESSKFFFFPEYDPVLERKQKRIMIIQNLSAPLILLFIIPVLYKFTPFGPFLRAKINRVKDRWMNKDTNVDEILPLSTDIEDIISDNENYNIGYYSETN</sequence>
<dbReference type="InterPro" id="IPR008780">
    <property type="entry name" value="Plasmodium_Vir"/>
</dbReference>
<name>A0A1C3KHN7_PLAOA</name>
<keyword evidence="1" id="KW-0472">Membrane</keyword>
<evidence type="ECO:0000256" key="1">
    <source>
        <dbReference type="SAM" id="Phobius"/>
    </source>
</evidence>
<organism evidence="2 3">
    <name type="scientific">Plasmodium ovale</name>
    <name type="common">malaria parasite P. ovale</name>
    <dbReference type="NCBI Taxonomy" id="36330"/>
    <lineage>
        <taxon>Eukaryota</taxon>
        <taxon>Sar</taxon>
        <taxon>Alveolata</taxon>
        <taxon>Apicomplexa</taxon>
        <taxon>Aconoidasida</taxon>
        <taxon>Haemosporida</taxon>
        <taxon>Plasmodiidae</taxon>
        <taxon>Plasmodium</taxon>
        <taxon>Plasmodium (Plasmodium)</taxon>
    </lineage>
</organism>
<keyword evidence="1" id="KW-1133">Transmembrane helix</keyword>
<dbReference type="Pfam" id="PF05795">
    <property type="entry name" value="Plasmodium_Vir"/>
    <property type="match status" value="1"/>
</dbReference>
<dbReference type="VEuPathDB" id="PlasmoDB:PocGH01_00189100"/>
<reference evidence="2 3" key="1">
    <citation type="submission" date="2016-06" db="EMBL/GenBank/DDBJ databases">
        <authorList>
            <consortium name="Pathogen Informatics"/>
        </authorList>
    </citation>
    <scope>NUCLEOTIDE SEQUENCE [LARGE SCALE GENOMIC DNA]</scope>
</reference>
<gene>
    <name evidence="2" type="primary">PowCR01_000098500</name>
    <name evidence="2" type="ORF">POWCR01_000098500</name>
</gene>
<dbReference type="OrthoDB" id="387321at2759"/>
<dbReference type="Proteomes" id="UP000243200">
    <property type="component" value="Unassembled WGS sequence"/>
</dbReference>
<dbReference type="VEuPathDB" id="PlasmoDB:POWCR01_000098500"/>
<dbReference type="EMBL" id="FLRJ01000292">
    <property type="protein sequence ID" value="SBT73244.1"/>
    <property type="molecule type" value="Genomic_DNA"/>
</dbReference>
<keyword evidence="1" id="KW-0812">Transmembrane</keyword>
<accession>A0A1C3KHN7</accession>
<proteinExistence type="predicted"/>
<dbReference type="AlphaFoldDB" id="A0A1C3KHN7"/>
<evidence type="ECO:0000313" key="3">
    <source>
        <dbReference type="Proteomes" id="UP000243200"/>
    </source>
</evidence>
<protein>
    <submittedName>
        <fullName evidence="2">Plasmodium vivax Vir protein, putative</fullName>
    </submittedName>
</protein>
<feature type="transmembrane region" description="Helical" evidence="1">
    <location>
        <begin position="249"/>
        <end position="267"/>
    </location>
</feature>